<dbReference type="PANTHER" id="PTHR20531">
    <property type="entry name" value="N-ALPHA-ACETYLTRANSFERASE 40"/>
    <property type="match status" value="1"/>
</dbReference>
<evidence type="ECO:0000256" key="5">
    <source>
        <dbReference type="ARBA" id="ARBA00015043"/>
    </source>
</evidence>
<dbReference type="Pfam" id="PF00583">
    <property type="entry name" value="Acetyltransf_1"/>
    <property type="match status" value="1"/>
</dbReference>
<dbReference type="SUPFAM" id="SSF55729">
    <property type="entry name" value="Acyl-CoA N-acyltransferases (Nat)"/>
    <property type="match status" value="1"/>
</dbReference>
<dbReference type="EC" id="2.3.1.257" evidence="4"/>
<dbReference type="EMBL" id="JAPFFF010000018">
    <property type="protein sequence ID" value="KAK8860993.1"/>
    <property type="molecule type" value="Genomic_DNA"/>
</dbReference>
<name>A0ABR2ID55_9EUKA</name>
<keyword evidence="14" id="KW-1185">Reference proteome</keyword>
<evidence type="ECO:0000259" key="12">
    <source>
        <dbReference type="PROSITE" id="PS51186"/>
    </source>
</evidence>
<comment type="caution">
    <text evidence="13">The sequence shown here is derived from an EMBL/GenBank/DDBJ whole genome shotgun (WGS) entry which is preliminary data.</text>
</comment>
<evidence type="ECO:0000256" key="7">
    <source>
        <dbReference type="ARBA" id="ARBA00022679"/>
    </source>
</evidence>
<comment type="subcellular location">
    <subcellularLocation>
        <location evidence="2">Cytoplasm</location>
    </subcellularLocation>
    <subcellularLocation>
        <location evidence="1">Nucleus</location>
    </subcellularLocation>
</comment>
<evidence type="ECO:0000256" key="4">
    <source>
        <dbReference type="ARBA" id="ARBA00012950"/>
    </source>
</evidence>
<evidence type="ECO:0000313" key="14">
    <source>
        <dbReference type="Proteomes" id="UP001470230"/>
    </source>
</evidence>
<dbReference type="Gene3D" id="3.40.630.30">
    <property type="match status" value="1"/>
</dbReference>
<feature type="domain" description="N-acetyltransferase" evidence="12">
    <location>
        <begin position="64"/>
        <end position="212"/>
    </location>
</feature>
<evidence type="ECO:0000256" key="6">
    <source>
        <dbReference type="ARBA" id="ARBA00022490"/>
    </source>
</evidence>
<sequence>MPPKTKAQLRKEKKLQETEEINKKIQKCKEANENPDNLADLPMFKHFDKNGIKATLNYYQQLLEEFKDWVFDLTKRNMQELYEKTWGWNESKKKHELYDNVARYLILISDDNKPLGFVNLRFEYENSVLREYIFEFQVEPEYHRKGIGRFLMQASEFIALKRGMECIMLTVFRINEGALAFYRSMNYAPHPISPSIADPAHPTDYDYEVYYKSLVKKK</sequence>
<evidence type="ECO:0000256" key="2">
    <source>
        <dbReference type="ARBA" id="ARBA00004496"/>
    </source>
</evidence>
<dbReference type="PANTHER" id="PTHR20531:SF1">
    <property type="entry name" value="N-ALPHA-ACETYLTRANSFERASE 40"/>
    <property type="match status" value="1"/>
</dbReference>
<evidence type="ECO:0000313" key="13">
    <source>
        <dbReference type="EMBL" id="KAK8860993.1"/>
    </source>
</evidence>
<dbReference type="CDD" id="cd04301">
    <property type="entry name" value="NAT_SF"/>
    <property type="match status" value="1"/>
</dbReference>
<dbReference type="InterPro" id="IPR000182">
    <property type="entry name" value="GNAT_dom"/>
</dbReference>
<dbReference type="InterPro" id="IPR016181">
    <property type="entry name" value="Acyl_CoA_acyltransferase"/>
</dbReference>
<evidence type="ECO:0000256" key="11">
    <source>
        <dbReference type="ARBA" id="ARBA00049524"/>
    </source>
</evidence>
<reference evidence="13 14" key="1">
    <citation type="submission" date="2024-04" db="EMBL/GenBank/DDBJ databases">
        <title>Tritrichomonas musculus Genome.</title>
        <authorList>
            <person name="Alves-Ferreira E."/>
            <person name="Grigg M."/>
            <person name="Lorenzi H."/>
            <person name="Galac M."/>
        </authorList>
    </citation>
    <scope>NUCLEOTIDE SEQUENCE [LARGE SCALE GENOMIC DNA]</scope>
    <source>
        <strain evidence="13 14">EAF2021</strain>
    </source>
</reference>
<comment type="similarity">
    <text evidence="3">Belongs to the acetyltransferase family. NAA40 subfamily.</text>
</comment>
<keyword evidence="6" id="KW-0963">Cytoplasm</keyword>
<comment type="catalytic activity">
    <reaction evidence="10">
        <text>N-terminal L-seryl-[histone H2A] + acetyl-CoA = N-terminal N(alpha)-acetyl-L-seryl-[histone H2A] + CoA + H(+)</text>
        <dbReference type="Rhea" id="RHEA:50600"/>
        <dbReference type="Rhea" id="RHEA-COMP:12742"/>
        <dbReference type="Rhea" id="RHEA-COMP:12744"/>
        <dbReference type="ChEBI" id="CHEBI:15378"/>
        <dbReference type="ChEBI" id="CHEBI:57287"/>
        <dbReference type="ChEBI" id="CHEBI:57288"/>
        <dbReference type="ChEBI" id="CHEBI:64738"/>
        <dbReference type="ChEBI" id="CHEBI:83690"/>
        <dbReference type="EC" id="2.3.1.257"/>
    </reaction>
</comment>
<dbReference type="InterPro" id="IPR039949">
    <property type="entry name" value="NAA40"/>
</dbReference>
<keyword evidence="7" id="KW-0808">Transferase</keyword>
<comment type="catalytic activity">
    <reaction evidence="11">
        <text>N-terminal L-seryl-[histone H4] + acetyl-CoA = N-terminal N(alpha)-acetyl-L-seryl-[histone H4] + CoA + H(+)</text>
        <dbReference type="Rhea" id="RHEA:50596"/>
        <dbReference type="Rhea" id="RHEA-COMP:12740"/>
        <dbReference type="Rhea" id="RHEA-COMP:12743"/>
        <dbReference type="ChEBI" id="CHEBI:15378"/>
        <dbReference type="ChEBI" id="CHEBI:57287"/>
        <dbReference type="ChEBI" id="CHEBI:57288"/>
        <dbReference type="ChEBI" id="CHEBI:64738"/>
        <dbReference type="ChEBI" id="CHEBI:83690"/>
        <dbReference type="EC" id="2.3.1.257"/>
    </reaction>
</comment>
<dbReference type="PROSITE" id="PS51186">
    <property type="entry name" value="GNAT"/>
    <property type="match status" value="1"/>
</dbReference>
<evidence type="ECO:0000256" key="8">
    <source>
        <dbReference type="ARBA" id="ARBA00023242"/>
    </source>
</evidence>
<evidence type="ECO:0000256" key="9">
    <source>
        <dbReference type="ARBA" id="ARBA00023315"/>
    </source>
</evidence>
<organism evidence="13 14">
    <name type="scientific">Tritrichomonas musculus</name>
    <dbReference type="NCBI Taxonomy" id="1915356"/>
    <lineage>
        <taxon>Eukaryota</taxon>
        <taxon>Metamonada</taxon>
        <taxon>Parabasalia</taxon>
        <taxon>Tritrichomonadida</taxon>
        <taxon>Tritrichomonadidae</taxon>
        <taxon>Tritrichomonas</taxon>
    </lineage>
</organism>
<keyword evidence="8" id="KW-0539">Nucleus</keyword>
<dbReference type="Proteomes" id="UP001470230">
    <property type="component" value="Unassembled WGS sequence"/>
</dbReference>
<keyword evidence="9" id="KW-0012">Acyltransferase</keyword>
<gene>
    <name evidence="13" type="ORF">M9Y10_012685</name>
</gene>
<protein>
    <recommendedName>
        <fullName evidence="5">N-alpha-acetyltransferase 40</fullName>
        <ecNumber evidence="4">2.3.1.257</ecNumber>
    </recommendedName>
</protein>
<evidence type="ECO:0000256" key="1">
    <source>
        <dbReference type="ARBA" id="ARBA00004123"/>
    </source>
</evidence>
<evidence type="ECO:0000256" key="10">
    <source>
        <dbReference type="ARBA" id="ARBA00047821"/>
    </source>
</evidence>
<evidence type="ECO:0000256" key="3">
    <source>
        <dbReference type="ARBA" id="ARBA00008870"/>
    </source>
</evidence>
<accession>A0ABR2ID55</accession>
<proteinExistence type="inferred from homology"/>